<dbReference type="GO" id="GO:0005975">
    <property type="term" value="P:carbohydrate metabolic process"/>
    <property type="evidence" value="ECO:0007669"/>
    <property type="project" value="InterPro"/>
</dbReference>
<dbReference type="EMBL" id="RYZI01000037">
    <property type="protein sequence ID" value="RWA13004.1"/>
    <property type="molecule type" value="Genomic_DNA"/>
</dbReference>
<dbReference type="InterPro" id="IPR008928">
    <property type="entry name" value="6-hairpin_glycosidase_sf"/>
</dbReference>
<sequence>MGAMVSDYHARGYFKSSKPNISYNARPFYLSRWPYEVSLGLEDLVSAVCILQVVAAFLRPSLAALHTRDDVDATSGYDFVDPLIGTRNGGHVFAGATLPFGMAKAVADVTEDNQGGYASNGSPVTGFSHMHDSGTGGASSLANFPIFVHPGCNNDTVNGCVFPKSQRSVSVVEGSVSARPGYFTIGLESGITAEITASNHTALYKFTFSDNATGDAVVDGPLSPLVFVDLTDLPQTRKNGTASVDAETGRMTGTGTFNPSFGFGTYTLHYCADFKGGPIRDTGVFINTRGSSEPKNITVQEDNNSPPIPAGTYTWFSEIEKGEELTVRVGLSFISPEKACKNAEAEIPDFSFQDTLATAEKAWKEKLDVIEIDAGTSTNSTGGVDINDLQTIFWSGVYRAMISPQDYTGENPLWESDEPYYDSYYCIWDSFRSIHPFITLVDPHSQTLMIRSLIDIYRHEGWLPDCRMSLCKGWTQGGSNADIVLVDSYLKNITQDVDWETGYEALIKDAEVEPQVWDYEGRGGLYSWKNLGYIPADDFDPYGNGLFTRSISRTVEYAYNDFCIAEMAEKLGKEEDYEKYTERSGNWINLYKADQTSSINGVDTNFTGFLQPKYLNGTFGFQDPNFCSPLNNFDSCYLNPNGHETYEGSSWLYTFFAPHDMASLINTLGGPDAFVSRLDFLHESGLLYVGDEQGFLPIFQYHYVAP</sequence>
<evidence type="ECO:0000313" key="3">
    <source>
        <dbReference type="EMBL" id="RWA13004.1"/>
    </source>
</evidence>
<protein>
    <recommendedName>
        <fullName evidence="5">Glycosyl hydrolase family 92 domain-containing protein</fullName>
    </recommendedName>
</protein>
<dbReference type="AlphaFoldDB" id="A0A439DF13"/>
<dbReference type="STRING" id="363999.A0A439DF13"/>
<dbReference type="GO" id="GO:0000224">
    <property type="term" value="F:peptide-N4-(N-acetyl-beta-glucosaminyl)asparagine amidase activity"/>
    <property type="evidence" value="ECO:0007669"/>
    <property type="project" value="TreeGrafter"/>
</dbReference>
<dbReference type="InterPro" id="IPR041371">
    <property type="entry name" value="GH92_N"/>
</dbReference>
<dbReference type="GO" id="GO:0006516">
    <property type="term" value="P:glycoprotein catabolic process"/>
    <property type="evidence" value="ECO:0007669"/>
    <property type="project" value="TreeGrafter"/>
</dbReference>
<evidence type="ECO:0008006" key="5">
    <source>
        <dbReference type="Google" id="ProtNLM"/>
    </source>
</evidence>
<proteinExistence type="predicted"/>
<dbReference type="FunFam" id="1.20.1610.10:FF:000002">
    <property type="entry name" value="Alpha-1,2-mannosidase family protein"/>
    <property type="match status" value="1"/>
</dbReference>
<dbReference type="GO" id="GO:0030246">
    <property type="term" value="F:carbohydrate binding"/>
    <property type="evidence" value="ECO:0007669"/>
    <property type="project" value="InterPro"/>
</dbReference>
<dbReference type="Gene3D" id="1.20.1610.10">
    <property type="entry name" value="alpha-1,2-mannosidases domains"/>
    <property type="match status" value="1"/>
</dbReference>
<dbReference type="InterPro" id="IPR012939">
    <property type="entry name" value="Glyco_hydro_92"/>
</dbReference>
<dbReference type="Proteomes" id="UP000286045">
    <property type="component" value="Unassembled WGS sequence"/>
</dbReference>
<accession>A0A439DF13</accession>
<dbReference type="Gene3D" id="2.70.98.10">
    <property type="match status" value="1"/>
</dbReference>
<name>A0A439DF13_9PEZI</name>
<keyword evidence="4" id="KW-1185">Reference proteome</keyword>
<dbReference type="InterPro" id="IPR014718">
    <property type="entry name" value="GH-type_carb-bd"/>
</dbReference>
<dbReference type="Pfam" id="PF07971">
    <property type="entry name" value="Glyco_hydro_92"/>
    <property type="match status" value="1"/>
</dbReference>
<dbReference type="PANTHER" id="PTHR12143:SF42">
    <property type="entry name" value="PUTATIVE SUBFAMILY (AFU_ORTHOLOGUE AFUA_6G13760)-RELATED"/>
    <property type="match status" value="1"/>
</dbReference>
<dbReference type="Gene3D" id="1.20.1050.60">
    <property type="entry name" value="alpha-1,2-mannosidase"/>
    <property type="match status" value="1"/>
</dbReference>
<dbReference type="FunFam" id="1.20.1050.60:FF:000002">
    <property type="entry name" value="Glycosyl hydrolase family 92"/>
    <property type="match status" value="1"/>
</dbReference>
<dbReference type="GO" id="GO:0005634">
    <property type="term" value="C:nucleus"/>
    <property type="evidence" value="ECO:0007669"/>
    <property type="project" value="TreeGrafter"/>
</dbReference>
<gene>
    <name evidence="3" type="ORF">EKO27_g2094</name>
</gene>
<evidence type="ECO:0000259" key="1">
    <source>
        <dbReference type="Pfam" id="PF07971"/>
    </source>
</evidence>
<feature type="non-terminal residue" evidence="3">
    <location>
        <position position="706"/>
    </location>
</feature>
<dbReference type="SUPFAM" id="SSF48208">
    <property type="entry name" value="Six-hairpin glycosidases"/>
    <property type="match status" value="1"/>
</dbReference>
<dbReference type="InterPro" id="IPR050883">
    <property type="entry name" value="PNGase"/>
</dbReference>
<dbReference type="FunFam" id="2.70.98.10:FF:000010">
    <property type="entry name" value="Alpha-1,2-mannosidase family protein"/>
    <property type="match status" value="1"/>
</dbReference>
<organism evidence="3 4">
    <name type="scientific">Xylaria grammica</name>
    <dbReference type="NCBI Taxonomy" id="363999"/>
    <lineage>
        <taxon>Eukaryota</taxon>
        <taxon>Fungi</taxon>
        <taxon>Dikarya</taxon>
        <taxon>Ascomycota</taxon>
        <taxon>Pezizomycotina</taxon>
        <taxon>Sordariomycetes</taxon>
        <taxon>Xylariomycetidae</taxon>
        <taxon>Xylariales</taxon>
        <taxon>Xylariaceae</taxon>
        <taxon>Xylaria</taxon>
    </lineage>
</organism>
<dbReference type="Pfam" id="PF17678">
    <property type="entry name" value="Glyco_hydro_92N"/>
    <property type="match status" value="1"/>
</dbReference>
<dbReference type="GO" id="GO:0005829">
    <property type="term" value="C:cytosol"/>
    <property type="evidence" value="ECO:0007669"/>
    <property type="project" value="TreeGrafter"/>
</dbReference>
<feature type="domain" description="Glycosyl hydrolase family 92 N-terminal" evidence="2">
    <location>
        <begin position="79"/>
        <end position="332"/>
    </location>
</feature>
<feature type="domain" description="Glycosyl hydrolase family 92" evidence="1">
    <location>
        <begin position="338"/>
        <end position="704"/>
    </location>
</feature>
<reference evidence="3 4" key="1">
    <citation type="submission" date="2018-12" db="EMBL/GenBank/DDBJ databases">
        <title>Draft genome sequence of Xylaria grammica IHI A82.</title>
        <authorList>
            <person name="Buettner E."/>
            <person name="Kellner H."/>
        </authorList>
    </citation>
    <scope>NUCLEOTIDE SEQUENCE [LARGE SCALE GENOMIC DNA]</scope>
    <source>
        <strain evidence="3 4">IHI A82</strain>
    </source>
</reference>
<evidence type="ECO:0000259" key="2">
    <source>
        <dbReference type="Pfam" id="PF17678"/>
    </source>
</evidence>
<comment type="caution">
    <text evidence="3">The sequence shown here is derived from an EMBL/GenBank/DDBJ whole genome shotgun (WGS) entry which is preliminary data.</text>
</comment>
<evidence type="ECO:0000313" key="4">
    <source>
        <dbReference type="Proteomes" id="UP000286045"/>
    </source>
</evidence>
<dbReference type="PANTHER" id="PTHR12143">
    <property type="entry name" value="PEPTIDE N-GLYCANASE PNGASE -RELATED"/>
    <property type="match status" value="1"/>
</dbReference>